<accession>A0A6A4ZCJ4</accession>
<evidence type="ECO:0000313" key="3">
    <source>
        <dbReference type="Proteomes" id="UP000469452"/>
    </source>
</evidence>
<dbReference type="InterPro" id="IPR036397">
    <property type="entry name" value="RNaseH_sf"/>
</dbReference>
<comment type="caution">
    <text evidence="2">The sequence shown here is derived from an EMBL/GenBank/DDBJ whole genome shotgun (WGS) entry which is preliminary data.</text>
</comment>
<sequence>MLTAAHKAARLKWAATYVTMDEGWKRVVFSDEKQFNLDGPDGYQKYWHDKRQPKQQRMNRQQGGGSVMIWAAFSWLRKSRIALLQGRQDSETYVYTLSEFLFPFAHLHHGTDFVVQQDNASIHSSHTTKAFLEEHDVSVLPWPAFSPDLNPIENVWACLSRKVYDNGRHQFSSRRDLMRQITLSWNEIEQSYLEKLVTSMTSRCLAVHACHGDKTTY</sequence>
<organism evidence="2 3">
    <name type="scientific">Aphanomyces astaci</name>
    <name type="common">Crayfish plague agent</name>
    <dbReference type="NCBI Taxonomy" id="112090"/>
    <lineage>
        <taxon>Eukaryota</taxon>
        <taxon>Sar</taxon>
        <taxon>Stramenopiles</taxon>
        <taxon>Oomycota</taxon>
        <taxon>Saprolegniomycetes</taxon>
        <taxon>Saprolegniales</taxon>
        <taxon>Verrucalvaceae</taxon>
        <taxon>Aphanomyces</taxon>
    </lineage>
</organism>
<feature type="domain" description="Tc1-like transposase DDE" evidence="1">
    <location>
        <begin position="26"/>
        <end position="171"/>
    </location>
</feature>
<reference evidence="2 3" key="1">
    <citation type="submission" date="2019-06" db="EMBL/GenBank/DDBJ databases">
        <title>Genomics analysis of Aphanomyces spp. identifies a new class of oomycete effector associated with host adaptation.</title>
        <authorList>
            <person name="Gaulin E."/>
        </authorList>
    </citation>
    <scope>NUCLEOTIDE SEQUENCE [LARGE SCALE GENOMIC DNA]</scope>
    <source>
        <strain evidence="2 3">E</strain>
    </source>
</reference>
<dbReference type="PANTHER" id="PTHR23022">
    <property type="entry name" value="TRANSPOSABLE ELEMENT-RELATED"/>
    <property type="match status" value="1"/>
</dbReference>
<protein>
    <recommendedName>
        <fullName evidence="1">Tc1-like transposase DDE domain-containing protein</fullName>
    </recommendedName>
</protein>
<name>A0A6A4ZCJ4_APHAT</name>
<dbReference type="Proteomes" id="UP000469452">
    <property type="component" value="Unassembled WGS sequence"/>
</dbReference>
<evidence type="ECO:0000313" key="2">
    <source>
        <dbReference type="EMBL" id="KAF0708957.1"/>
    </source>
</evidence>
<gene>
    <name evidence="2" type="ORF">AaE_013030</name>
</gene>
<dbReference type="Pfam" id="PF13358">
    <property type="entry name" value="DDE_3"/>
    <property type="match status" value="1"/>
</dbReference>
<dbReference type="AlphaFoldDB" id="A0A6A4ZCJ4"/>
<evidence type="ECO:0000259" key="1">
    <source>
        <dbReference type="Pfam" id="PF13358"/>
    </source>
</evidence>
<proteinExistence type="predicted"/>
<dbReference type="PANTHER" id="PTHR23022:SF129">
    <property type="entry name" value="TRANSPOSABLE ELEMENT TC3 TRANSPOSASE"/>
    <property type="match status" value="1"/>
</dbReference>
<dbReference type="InterPro" id="IPR038717">
    <property type="entry name" value="Tc1-like_DDE_dom"/>
</dbReference>
<dbReference type="GO" id="GO:0003676">
    <property type="term" value="F:nucleic acid binding"/>
    <property type="evidence" value="ECO:0007669"/>
    <property type="project" value="InterPro"/>
</dbReference>
<dbReference type="Gene3D" id="3.30.420.10">
    <property type="entry name" value="Ribonuclease H-like superfamily/Ribonuclease H"/>
    <property type="match status" value="1"/>
</dbReference>
<dbReference type="EMBL" id="VJMI01018908">
    <property type="protein sequence ID" value="KAF0708957.1"/>
    <property type="molecule type" value="Genomic_DNA"/>
</dbReference>
<dbReference type="InterPro" id="IPR052338">
    <property type="entry name" value="Transposase_5"/>
</dbReference>
<dbReference type="VEuPathDB" id="FungiDB:H257_02715"/>